<sequence>MRDLTLRVRLSRRGFLGAAAATAGAALLPATAFAQATPANAGRGAGSMLAAGAPATPDLSGLPGVAAMGPGSGKPLVFGHRGASALRPEHTLASYARAIADGADYIEPDLVSTRDGVLVARHDAFVNETTDVATRPEFASRKTRKTIDGETHEGWFVDDFTLAELKTLRAIERLPQLRPGSAAYNGMFQIVTFEEIIDFVAAEAAARGRLIGLVPELKSSTYFASVGLPLEDRFLAILAAHDYTRRNPVEIQSFEVSNLKYMRGKLGQRANLRLMQLVVDLPVPPMDVAKAGGKLTYQQMCTPAGLREIATYADVVAPPTRAIIPLKKDGTLGQPTALVEDAHRAGLRVEPWTFRPENYFLAAEFRSNDGPAARHEAGSIAEMQRYIATGIDGFFTDDPALGRAAVATA</sequence>
<dbReference type="NCBIfam" id="TIGR01409">
    <property type="entry name" value="TAT_signal_seq"/>
    <property type="match status" value="1"/>
</dbReference>
<dbReference type="InterPro" id="IPR019546">
    <property type="entry name" value="TAT_signal_bac_arc"/>
</dbReference>
<feature type="chain" id="PRO_5032685986" description="glycerophosphodiester phosphodiesterase" evidence="7">
    <location>
        <begin position="35"/>
        <end position="409"/>
    </location>
</feature>
<comment type="caution">
    <text evidence="9">The sequence shown here is derived from an EMBL/GenBank/DDBJ whole genome shotgun (WGS) entry which is preliminary data.</text>
</comment>
<keyword evidence="5" id="KW-0378">Hydrolase</keyword>
<evidence type="ECO:0000256" key="7">
    <source>
        <dbReference type="SAM" id="SignalP"/>
    </source>
</evidence>
<organism evidence="9 10">
    <name type="scientific">Duganella fentianensis</name>
    <dbReference type="NCBI Taxonomy" id="2692177"/>
    <lineage>
        <taxon>Bacteria</taxon>
        <taxon>Pseudomonadati</taxon>
        <taxon>Pseudomonadota</taxon>
        <taxon>Betaproteobacteria</taxon>
        <taxon>Burkholderiales</taxon>
        <taxon>Oxalobacteraceae</taxon>
        <taxon>Telluria group</taxon>
        <taxon>Duganella</taxon>
    </lineage>
</organism>
<evidence type="ECO:0000259" key="8">
    <source>
        <dbReference type="PROSITE" id="PS51704"/>
    </source>
</evidence>
<dbReference type="PROSITE" id="PS51318">
    <property type="entry name" value="TAT"/>
    <property type="match status" value="1"/>
</dbReference>
<dbReference type="PANTHER" id="PTHR43620:SF7">
    <property type="entry name" value="GLYCEROPHOSPHODIESTER PHOSPHODIESTERASE GDPD5-RELATED"/>
    <property type="match status" value="1"/>
</dbReference>
<comment type="similarity">
    <text evidence="1">Belongs to the glycerophosphoryl diester phosphodiesterase family.</text>
</comment>
<dbReference type="Gene3D" id="3.20.20.190">
    <property type="entry name" value="Phosphatidylinositol (PI) phosphodiesterase"/>
    <property type="match status" value="1"/>
</dbReference>
<comment type="catalytic activity">
    <reaction evidence="6">
        <text>a sn-glycero-3-phosphodiester + H2O = an alcohol + sn-glycerol 3-phosphate + H(+)</text>
        <dbReference type="Rhea" id="RHEA:12969"/>
        <dbReference type="ChEBI" id="CHEBI:15377"/>
        <dbReference type="ChEBI" id="CHEBI:15378"/>
        <dbReference type="ChEBI" id="CHEBI:30879"/>
        <dbReference type="ChEBI" id="CHEBI:57597"/>
        <dbReference type="ChEBI" id="CHEBI:83408"/>
        <dbReference type="EC" id="3.1.4.46"/>
    </reaction>
</comment>
<dbReference type="InterPro" id="IPR030395">
    <property type="entry name" value="GP_PDE_dom"/>
</dbReference>
<dbReference type="PANTHER" id="PTHR43620">
    <property type="entry name" value="GLYCEROPHOSPHORYL DIESTER PHOSPHODIESTERASE"/>
    <property type="match status" value="1"/>
</dbReference>
<dbReference type="InterPro" id="IPR006311">
    <property type="entry name" value="TAT_signal"/>
</dbReference>
<dbReference type="RefSeq" id="WP_161034040.1">
    <property type="nucleotide sequence ID" value="NZ_WWCL01000001.1"/>
</dbReference>
<keyword evidence="4" id="KW-0319">Glycerol metabolism</keyword>
<evidence type="ECO:0000256" key="2">
    <source>
        <dbReference type="ARBA" id="ARBA00012247"/>
    </source>
</evidence>
<dbReference type="Pfam" id="PF03009">
    <property type="entry name" value="GDPD"/>
    <property type="match status" value="1"/>
</dbReference>
<dbReference type="GO" id="GO:0008889">
    <property type="term" value="F:glycerophosphodiester phosphodiesterase activity"/>
    <property type="evidence" value="ECO:0007669"/>
    <property type="project" value="UniProtKB-EC"/>
</dbReference>
<name>A0A845I0U3_9BURK</name>
<feature type="signal peptide" evidence="7">
    <location>
        <begin position="1"/>
        <end position="34"/>
    </location>
</feature>
<evidence type="ECO:0000256" key="3">
    <source>
        <dbReference type="ARBA" id="ARBA00022729"/>
    </source>
</evidence>
<protein>
    <recommendedName>
        <fullName evidence="2">glycerophosphodiester phosphodiesterase</fullName>
        <ecNumber evidence="2">3.1.4.46</ecNumber>
    </recommendedName>
</protein>
<gene>
    <name evidence="9" type="ORF">GTP23_04535</name>
</gene>
<evidence type="ECO:0000256" key="1">
    <source>
        <dbReference type="ARBA" id="ARBA00007277"/>
    </source>
</evidence>
<reference evidence="9" key="1">
    <citation type="submission" date="2019-12" db="EMBL/GenBank/DDBJ databases">
        <title>Novel species isolated from a subtropical stream in China.</title>
        <authorList>
            <person name="Lu H."/>
        </authorList>
    </citation>
    <scope>NUCLEOTIDE SEQUENCE [LARGE SCALE GENOMIC DNA]</scope>
    <source>
        <strain evidence="9">FT93W</strain>
    </source>
</reference>
<dbReference type="Proteomes" id="UP000444316">
    <property type="component" value="Unassembled WGS sequence"/>
</dbReference>
<dbReference type="EMBL" id="WWCL01000001">
    <property type="protein sequence ID" value="MYN44338.1"/>
    <property type="molecule type" value="Genomic_DNA"/>
</dbReference>
<feature type="domain" description="GP-PDE" evidence="8">
    <location>
        <begin position="75"/>
        <end position="406"/>
    </location>
</feature>
<keyword evidence="10" id="KW-1185">Reference proteome</keyword>
<dbReference type="GO" id="GO:0006629">
    <property type="term" value="P:lipid metabolic process"/>
    <property type="evidence" value="ECO:0007669"/>
    <property type="project" value="InterPro"/>
</dbReference>
<dbReference type="GO" id="GO:0042597">
    <property type="term" value="C:periplasmic space"/>
    <property type="evidence" value="ECO:0007669"/>
    <property type="project" value="TreeGrafter"/>
</dbReference>
<dbReference type="AlphaFoldDB" id="A0A845I0U3"/>
<proteinExistence type="inferred from homology"/>
<evidence type="ECO:0000313" key="10">
    <source>
        <dbReference type="Proteomes" id="UP000444316"/>
    </source>
</evidence>
<dbReference type="InterPro" id="IPR017946">
    <property type="entry name" value="PLC-like_Pdiesterase_TIM-brl"/>
</dbReference>
<accession>A0A845I0U3</accession>
<evidence type="ECO:0000256" key="4">
    <source>
        <dbReference type="ARBA" id="ARBA00022798"/>
    </source>
</evidence>
<dbReference type="GO" id="GO:0006071">
    <property type="term" value="P:glycerol metabolic process"/>
    <property type="evidence" value="ECO:0007669"/>
    <property type="project" value="UniProtKB-KW"/>
</dbReference>
<dbReference type="CDD" id="cd08602">
    <property type="entry name" value="GDPD_ScGlpQ1_like"/>
    <property type="match status" value="1"/>
</dbReference>
<evidence type="ECO:0000256" key="5">
    <source>
        <dbReference type="ARBA" id="ARBA00022801"/>
    </source>
</evidence>
<evidence type="ECO:0000256" key="6">
    <source>
        <dbReference type="ARBA" id="ARBA00047512"/>
    </source>
</evidence>
<dbReference type="EC" id="3.1.4.46" evidence="2"/>
<dbReference type="SUPFAM" id="SSF51695">
    <property type="entry name" value="PLC-like phosphodiesterases"/>
    <property type="match status" value="1"/>
</dbReference>
<dbReference type="PROSITE" id="PS51704">
    <property type="entry name" value="GP_PDE"/>
    <property type="match status" value="1"/>
</dbReference>
<keyword evidence="3 7" id="KW-0732">Signal</keyword>
<evidence type="ECO:0000313" key="9">
    <source>
        <dbReference type="EMBL" id="MYN44338.1"/>
    </source>
</evidence>